<reference evidence="2" key="1">
    <citation type="journal article" date="2020" name="Cell">
        <title>Large-Scale Comparative Analyses of Tick Genomes Elucidate Their Genetic Diversity and Vector Capacities.</title>
        <authorList>
            <consortium name="Tick Genome and Microbiome Consortium (TIGMIC)"/>
            <person name="Jia N."/>
            <person name="Wang J."/>
            <person name="Shi W."/>
            <person name="Du L."/>
            <person name="Sun Y."/>
            <person name="Zhan W."/>
            <person name="Jiang J.F."/>
            <person name="Wang Q."/>
            <person name="Zhang B."/>
            <person name="Ji P."/>
            <person name="Bell-Sakyi L."/>
            <person name="Cui X.M."/>
            <person name="Yuan T.T."/>
            <person name="Jiang B.G."/>
            <person name="Yang W.F."/>
            <person name="Lam T.T."/>
            <person name="Chang Q.C."/>
            <person name="Ding S.J."/>
            <person name="Wang X.J."/>
            <person name="Zhu J.G."/>
            <person name="Ruan X.D."/>
            <person name="Zhao L."/>
            <person name="Wei J.T."/>
            <person name="Ye R.Z."/>
            <person name="Que T.C."/>
            <person name="Du C.H."/>
            <person name="Zhou Y.H."/>
            <person name="Cheng J.X."/>
            <person name="Dai P.F."/>
            <person name="Guo W.B."/>
            <person name="Han X.H."/>
            <person name="Huang E.J."/>
            <person name="Li L.F."/>
            <person name="Wei W."/>
            <person name="Gao Y.C."/>
            <person name="Liu J.Z."/>
            <person name="Shao H.Z."/>
            <person name="Wang X."/>
            <person name="Wang C.C."/>
            <person name="Yang T.C."/>
            <person name="Huo Q.B."/>
            <person name="Li W."/>
            <person name="Chen H.Y."/>
            <person name="Chen S.E."/>
            <person name="Zhou L.G."/>
            <person name="Ni X.B."/>
            <person name="Tian J.H."/>
            <person name="Sheng Y."/>
            <person name="Liu T."/>
            <person name="Pan Y.S."/>
            <person name="Xia L.Y."/>
            <person name="Li J."/>
            <person name="Zhao F."/>
            <person name="Cao W.C."/>
        </authorList>
    </citation>
    <scope>NUCLEOTIDE SEQUENCE</scope>
    <source>
        <strain evidence="2">Rmic-2018</strain>
    </source>
</reference>
<dbReference type="EMBL" id="JABSTU010000004">
    <property type="protein sequence ID" value="KAH8033593.1"/>
    <property type="molecule type" value="Genomic_DNA"/>
</dbReference>
<evidence type="ECO:0000259" key="1">
    <source>
        <dbReference type="SMART" id="SM01264"/>
    </source>
</evidence>
<dbReference type="SUPFAM" id="SSF63411">
    <property type="entry name" value="LuxS/MPP-like metallohydrolase"/>
    <property type="match status" value="1"/>
</dbReference>
<protein>
    <recommendedName>
        <fullName evidence="1">Peptidase M16C associated domain-containing protein</fullName>
    </recommendedName>
</protein>
<dbReference type="Gene3D" id="3.30.830.10">
    <property type="entry name" value="Metalloenzyme, LuxS/M16 peptidase-like"/>
    <property type="match status" value="2"/>
</dbReference>
<dbReference type="InterPro" id="IPR013578">
    <property type="entry name" value="Peptidase_M16C_assoc"/>
</dbReference>
<gene>
    <name evidence="2" type="ORF">HPB51_014499</name>
</gene>
<dbReference type="Proteomes" id="UP000821866">
    <property type="component" value="Chromosome 2"/>
</dbReference>
<comment type="caution">
    <text evidence="2">The sequence shown here is derived from an EMBL/GenBank/DDBJ whole genome shotgun (WGS) entry which is preliminary data.</text>
</comment>
<dbReference type="GO" id="GO:0004222">
    <property type="term" value="F:metalloendopeptidase activity"/>
    <property type="evidence" value="ECO:0007669"/>
    <property type="project" value="TreeGrafter"/>
</dbReference>
<dbReference type="VEuPathDB" id="VectorBase:LOC119161093"/>
<dbReference type="GO" id="GO:0016485">
    <property type="term" value="P:protein processing"/>
    <property type="evidence" value="ECO:0007669"/>
    <property type="project" value="TreeGrafter"/>
</dbReference>
<feature type="domain" description="Peptidase M16C associated" evidence="1">
    <location>
        <begin position="31"/>
        <end position="181"/>
    </location>
</feature>
<dbReference type="PANTHER" id="PTHR43016">
    <property type="entry name" value="PRESEQUENCE PROTEASE"/>
    <property type="match status" value="1"/>
</dbReference>
<proteinExistence type="predicted"/>
<dbReference type="Pfam" id="PF08367">
    <property type="entry name" value="M16C_assoc"/>
    <property type="match status" value="1"/>
</dbReference>
<name>A0A9J6EGM4_RHIMP</name>
<dbReference type="PANTHER" id="PTHR43016:SF13">
    <property type="entry name" value="PRESEQUENCE PROTEASE, MITOCHONDRIAL"/>
    <property type="match status" value="1"/>
</dbReference>
<evidence type="ECO:0000313" key="2">
    <source>
        <dbReference type="EMBL" id="KAH8033593.1"/>
    </source>
</evidence>
<dbReference type="GO" id="GO:0046872">
    <property type="term" value="F:metal ion binding"/>
    <property type="evidence" value="ECO:0007669"/>
    <property type="project" value="InterPro"/>
</dbReference>
<reference evidence="2" key="2">
    <citation type="submission" date="2021-09" db="EMBL/GenBank/DDBJ databases">
        <authorList>
            <person name="Jia N."/>
            <person name="Wang J."/>
            <person name="Shi W."/>
            <person name="Du L."/>
            <person name="Sun Y."/>
            <person name="Zhan W."/>
            <person name="Jiang J."/>
            <person name="Wang Q."/>
            <person name="Zhang B."/>
            <person name="Ji P."/>
            <person name="Sakyi L.B."/>
            <person name="Cui X."/>
            <person name="Yuan T."/>
            <person name="Jiang B."/>
            <person name="Yang W."/>
            <person name="Lam T.T.-Y."/>
            <person name="Chang Q."/>
            <person name="Ding S."/>
            <person name="Wang X."/>
            <person name="Zhu J."/>
            <person name="Ruan X."/>
            <person name="Zhao L."/>
            <person name="Wei J."/>
            <person name="Que T."/>
            <person name="Du C."/>
            <person name="Cheng J."/>
            <person name="Dai P."/>
            <person name="Han X."/>
            <person name="Huang E."/>
            <person name="Gao Y."/>
            <person name="Liu J."/>
            <person name="Shao H."/>
            <person name="Ye R."/>
            <person name="Li L."/>
            <person name="Wei W."/>
            <person name="Wang X."/>
            <person name="Wang C."/>
            <person name="Huo Q."/>
            <person name="Li W."/>
            <person name="Guo W."/>
            <person name="Chen H."/>
            <person name="Chen S."/>
            <person name="Zhou L."/>
            <person name="Zhou L."/>
            <person name="Ni X."/>
            <person name="Tian J."/>
            <person name="Zhou Y."/>
            <person name="Sheng Y."/>
            <person name="Liu T."/>
            <person name="Pan Y."/>
            <person name="Xia L."/>
            <person name="Li J."/>
            <person name="Zhao F."/>
            <person name="Cao W."/>
        </authorList>
    </citation>
    <scope>NUCLEOTIDE SEQUENCE</scope>
    <source>
        <strain evidence="2">Rmic-2018</strain>
        <tissue evidence="2">Larvae</tissue>
    </source>
</reference>
<sequence length="283" mass="30922">MGAAAADDTAIAFVFVLVASNKCDSRCFPVVAPTTQRLKLLEHQSKKEDESCLPRLLLKDVAPTIELTKLNHINMGGVKVQTTEQATNGVTYFRAVLNASHLPPELKRMVPLLCEVLTKLKLEDDERLTQLVQMCAAGLAQTLADSGHHYAMAQAESYLNACAQLQEEFTGISHITQMKTLAEAANLKYLLPQLKALADALLKKDSMRCSLNASSSGLSAAENCLDGLLSSIPGACTTNCPDYVEEPDFFARERKIHLVFPFGVNFCAKSFNAVPYSHPDFSR</sequence>
<dbReference type="AlphaFoldDB" id="A0A9J6EGM4"/>
<evidence type="ECO:0000313" key="3">
    <source>
        <dbReference type="Proteomes" id="UP000821866"/>
    </source>
</evidence>
<keyword evidence="3" id="KW-1185">Reference proteome</keyword>
<dbReference type="GO" id="GO:0005759">
    <property type="term" value="C:mitochondrial matrix"/>
    <property type="evidence" value="ECO:0007669"/>
    <property type="project" value="TreeGrafter"/>
</dbReference>
<dbReference type="InterPro" id="IPR011249">
    <property type="entry name" value="Metalloenz_LuxS/M16"/>
</dbReference>
<accession>A0A9J6EGM4</accession>
<dbReference type="SMART" id="SM01264">
    <property type="entry name" value="M16C_associated"/>
    <property type="match status" value="1"/>
</dbReference>
<organism evidence="2 3">
    <name type="scientific">Rhipicephalus microplus</name>
    <name type="common">Cattle tick</name>
    <name type="synonym">Boophilus microplus</name>
    <dbReference type="NCBI Taxonomy" id="6941"/>
    <lineage>
        <taxon>Eukaryota</taxon>
        <taxon>Metazoa</taxon>
        <taxon>Ecdysozoa</taxon>
        <taxon>Arthropoda</taxon>
        <taxon>Chelicerata</taxon>
        <taxon>Arachnida</taxon>
        <taxon>Acari</taxon>
        <taxon>Parasitiformes</taxon>
        <taxon>Ixodida</taxon>
        <taxon>Ixodoidea</taxon>
        <taxon>Ixodidae</taxon>
        <taxon>Rhipicephalinae</taxon>
        <taxon>Rhipicephalus</taxon>
        <taxon>Boophilus</taxon>
    </lineage>
</organism>